<proteinExistence type="predicted"/>
<comment type="subcellular location">
    <subcellularLocation>
        <location evidence="1">Nucleus</location>
    </subcellularLocation>
</comment>
<evidence type="ECO:0000256" key="3">
    <source>
        <dbReference type="ARBA" id="ARBA00023242"/>
    </source>
</evidence>
<evidence type="ECO:0000259" key="6">
    <source>
        <dbReference type="PROSITE" id="PS50229"/>
    </source>
</evidence>
<feature type="compositionally biased region" description="Pro residues" evidence="4">
    <location>
        <begin position="562"/>
        <end position="586"/>
    </location>
</feature>
<feature type="region of interest" description="Disordered" evidence="4">
    <location>
        <begin position="618"/>
        <end position="641"/>
    </location>
</feature>
<dbReference type="PROSITE" id="PS50229">
    <property type="entry name" value="WH1"/>
    <property type="match status" value="1"/>
</dbReference>
<dbReference type="Gene3D" id="2.30.29.30">
    <property type="entry name" value="Pleckstrin-homology domain (PH domain)/Phosphotyrosine-binding domain (PTB)"/>
    <property type="match status" value="1"/>
</dbReference>
<feature type="domain" description="WH2" evidence="7">
    <location>
        <begin position="601"/>
        <end position="620"/>
    </location>
</feature>
<dbReference type="Pfam" id="PF00568">
    <property type="entry name" value="WH1"/>
    <property type="match status" value="1"/>
</dbReference>
<reference evidence="8 9" key="1">
    <citation type="submission" date="2023-08" db="EMBL/GenBank/DDBJ databases">
        <title>A Necator americanus chromosomal reference genome.</title>
        <authorList>
            <person name="Ilik V."/>
            <person name="Petrzelkova K.J."/>
            <person name="Pardy F."/>
            <person name="Fuh T."/>
            <person name="Niatou-Singa F.S."/>
            <person name="Gouil Q."/>
            <person name="Baker L."/>
            <person name="Ritchie M.E."/>
            <person name="Jex A.R."/>
            <person name="Gazzola D."/>
            <person name="Li H."/>
            <person name="Toshio Fujiwara R."/>
            <person name="Zhan B."/>
            <person name="Aroian R.V."/>
            <person name="Pafco B."/>
            <person name="Schwarz E.M."/>
        </authorList>
    </citation>
    <scope>NUCLEOTIDE SEQUENCE [LARGE SCALE GENOMIC DNA]</scope>
    <source>
        <strain evidence="8 9">Aroian</strain>
        <tissue evidence="8">Whole animal</tissue>
    </source>
</reference>
<keyword evidence="2" id="KW-0677">Repeat</keyword>
<evidence type="ECO:0000256" key="4">
    <source>
        <dbReference type="SAM" id="MobiDB-lite"/>
    </source>
</evidence>
<feature type="compositionally biased region" description="Basic and acidic residues" evidence="4">
    <location>
        <begin position="588"/>
        <end position="602"/>
    </location>
</feature>
<organism evidence="8 9">
    <name type="scientific">Necator americanus</name>
    <name type="common">Human hookworm</name>
    <dbReference type="NCBI Taxonomy" id="51031"/>
    <lineage>
        <taxon>Eukaryota</taxon>
        <taxon>Metazoa</taxon>
        <taxon>Ecdysozoa</taxon>
        <taxon>Nematoda</taxon>
        <taxon>Chromadorea</taxon>
        <taxon>Rhabditida</taxon>
        <taxon>Rhabditina</taxon>
        <taxon>Rhabditomorpha</taxon>
        <taxon>Strongyloidea</taxon>
        <taxon>Ancylostomatidae</taxon>
        <taxon>Bunostominae</taxon>
        <taxon>Necator</taxon>
    </lineage>
</organism>
<dbReference type="PROSITE" id="PS51082">
    <property type="entry name" value="WH2"/>
    <property type="match status" value="1"/>
</dbReference>
<dbReference type="InterPro" id="IPR000095">
    <property type="entry name" value="CRIB_dom"/>
</dbReference>
<evidence type="ECO:0000313" key="8">
    <source>
        <dbReference type="EMBL" id="KAK6741705.1"/>
    </source>
</evidence>
<dbReference type="Proteomes" id="UP001303046">
    <property type="component" value="Unassembled WGS sequence"/>
</dbReference>
<keyword evidence="3" id="KW-0539">Nucleus</keyword>
<protein>
    <recommendedName>
        <fullName evidence="10">WH1 domain protein</fullName>
    </recommendedName>
</protein>
<evidence type="ECO:0000256" key="1">
    <source>
        <dbReference type="ARBA" id="ARBA00004123"/>
    </source>
</evidence>
<accession>A0ABR1CW71</accession>
<feature type="compositionally biased region" description="Pro residues" evidence="4">
    <location>
        <begin position="483"/>
        <end position="495"/>
    </location>
</feature>
<evidence type="ECO:0008006" key="10">
    <source>
        <dbReference type="Google" id="ProtNLM"/>
    </source>
</evidence>
<dbReference type="InterPro" id="IPR011993">
    <property type="entry name" value="PH-like_dom_sf"/>
</dbReference>
<feature type="compositionally biased region" description="Polar residues" evidence="4">
    <location>
        <begin position="427"/>
        <end position="436"/>
    </location>
</feature>
<name>A0ABR1CW71_NECAM</name>
<dbReference type="InterPro" id="IPR003124">
    <property type="entry name" value="WH2_dom"/>
</dbReference>
<evidence type="ECO:0000313" key="9">
    <source>
        <dbReference type="Proteomes" id="UP001303046"/>
    </source>
</evidence>
<evidence type="ECO:0000256" key="2">
    <source>
        <dbReference type="ARBA" id="ARBA00022737"/>
    </source>
</evidence>
<feature type="region of interest" description="Disordered" evidence="4">
    <location>
        <begin position="427"/>
        <end position="602"/>
    </location>
</feature>
<feature type="compositionally biased region" description="Polar residues" evidence="4">
    <location>
        <begin position="625"/>
        <end position="634"/>
    </location>
</feature>
<dbReference type="InterPro" id="IPR000697">
    <property type="entry name" value="WH1/EVH1_dom"/>
</dbReference>
<feature type="compositionally biased region" description="Low complexity" evidence="4">
    <location>
        <begin position="533"/>
        <end position="561"/>
    </location>
</feature>
<dbReference type="PROSITE" id="PS50108">
    <property type="entry name" value="CRIB"/>
    <property type="match status" value="1"/>
</dbReference>
<gene>
    <name evidence="8" type="primary">Necator_chrIII.g10289</name>
    <name evidence="8" type="ORF">RB195_009524</name>
</gene>
<dbReference type="EMBL" id="JAVFWL010000003">
    <property type="protein sequence ID" value="KAK6741705.1"/>
    <property type="molecule type" value="Genomic_DNA"/>
</dbReference>
<feature type="region of interest" description="Disordered" evidence="4">
    <location>
        <begin position="210"/>
        <end position="231"/>
    </location>
</feature>
<feature type="compositionally biased region" description="Basic and acidic residues" evidence="4">
    <location>
        <begin position="496"/>
        <end position="505"/>
    </location>
</feature>
<dbReference type="SUPFAM" id="SSF50729">
    <property type="entry name" value="PH domain-like"/>
    <property type="match status" value="1"/>
</dbReference>
<evidence type="ECO:0000259" key="5">
    <source>
        <dbReference type="PROSITE" id="PS50108"/>
    </source>
</evidence>
<keyword evidence="9" id="KW-1185">Reference proteome</keyword>
<evidence type="ECO:0000259" key="7">
    <source>
        <dbReference type="PROSITE" id="PS51082"/>
    </source>
</evidence>
<comment type="caution">
    <text evidence="8">The sequence shown here is derived from an EMBL/GenBank/DDBJ whole genome shotgun (WGS) entry which is preliminary data.</text>
</comment>
<sequence length="673" mass="75264">MTLSFSSKKHRYSVYDVLLDTSVDSQLYSEKNNNKIIESLLYDSEEIIYRTPMAIVDLRNEMYDMSRSTTPKIARENRISTHLTSDEQRSILSYLEPSAKALCTGVCQLLQAEGNTWSDAKVGVICFIRDPHKKEYVLALLLPKPDGRHPAKVLWTMNVSAFFETERTTDDHLLTFIMESYPRDVCGLNFYDPCEADEFHRILVSENRNRVSRRANQPKRQAPPPPSQAGGMEAIQRLTELSIPTLTTDDGEKKRRSFLGGIFTMKKKKKKERKRLDISAPSHFQHVEHLGLESMSTEDQETFHNLIKAVELEPGNTAQIELIREIVATRGSEVRSSLRLKRNTVRPSEGFIRSPHNSLADTRNSMMVAHKQQRRTPREVKKGSLQKRVDLEATLTPQVLSLPKELSLDDYLNPNWDAAPSFETQSKLTVASNSGDSRSETTKAPFSGHASWVTTEELAPPPLPSRLESMTYRSPVGRRKTPPMLPAYRSPPPSERPPRLSDNRKSVPSWRIEIPLPNGTQAPTHSPPPTPPSSQSSPVPSHHATATAQPTALLTSTGPTLIPQPPNVPPPPPPGLLSPAPTPPPSEVKQRESEVSPNANERKTFLEEIQNVDKAKLRHVDIDSNSRNLPNGETSPGDGGLLSAIQAELDKRREYIMTDSDADSDSTDSDWTD</sequence>
<feature type="domain" description="WH1" evidence="6">
    <location>
        <begin position="94"/>
        <end position="210"/>
    </location>
</feature>
<feature type="domain" description="CRIB" evidence="5">
    <location>
        <begin position="278"/>
        <end position="291"/>
    </location>
</feature>